<keyword evidence="2" id="KW-1185">Reference proteome</keyword>
<accession>A0AAQ4E2J4</accession>
<evidence type="ECO:0000313" key="2">
    <source>
        <dbReference type="Proteomes" id="UP001321473"/>
    </source>
</evidence>
<evidence type="ECO:0000313" key="1">
    <source>
        <dbReference type="EMBL" id="KAK8768934.1"/>
    </source>
</evidence>
<comment type="caution">
    <text evidence="1">The sequence shown here is derived from an EMBL/GenBank/DDBJ whole genome shotgun (WGS) entry which is preliminary data.</text>
</comment>
<reference evidence="1 2" key="1">
    <citation type="journal article" date="2023" name="Arcadia Sci">
        <title>De novo assembly of a long-read Amblyomma americanum tick genome.</title>
        <authorList>
            <person name="Chou S."/>
            <person name="Poskanzer K.E."/>
            <person name="Rollins M."/>
            <person name="Thuy-Boun P.S."/>
        </authorList>
    </citation>
    <scope>NUCLEOTIDE SEQUENCE [LARGE SCALE GENOMIC DNA]</scope>
    <source>
        <strain evidence="1">F_SG_1</strain>
        <tissue evidence="1">Salivary glands</tissue>
    </source>
</reference>
<proteinExistence type="predicted"/>
<dbReference type="EMBL" id="JARKHS020023270">
    <property type="protein sequence ID" value="KAK8768934.1"/>
    <property type="molecule type" value="Genomic_DNA"/>
</dbReference>
<dbReference type="Gene3D" id="3.80.10.10">
    <property type="entry name" value="Ribonuclease Inhibitor"/>
    <property type="match status" value="1"/>
</dbReference>
<dbReference type="SUPFAM" id="SSF52047">
    <property type="entry name" value="RNI-like"/>
    <property type="match status" value="1"/>
</dbReference>
<dbReference type="InterPro" id="IPR032675">
    <property type="entry name" value="LRR_dom_sf"/>
</dbReference>
<dbReference type="AlphaFoldDB" id="A0AAQ4E2J4"/>
<name>A0AAQ4E2J4_AMBAM</name>
<dbReference type="PANTHER" id="PTHR47679">
    <property type="entry name" value="PROTEIN TORNADO 1"/>
    <property type="match status" value="1"/>
</dbReference>
<dbReference type="PANTHER" id="PTHR47679:SF1">
    <property type="entry name" value="PROTEIN TORNADO 1"/>
    <property type="match status" value="1"/>
</dbReference>
<organism evidence="1 2">
    <name type="scientific">Amblyomma americanum</name>
    <name type="common">Lone star tick</name>
    <dbReference type="NCBI Taxonomy" id="6943"/>
    <lineage>
        <taxon>Eukaryota</taxon>
        <taxon>Metazoa</taxon>
        <taxon>Ecdysozoa</taxon>
        <taxon>Arthropoda</taxon>
        <taxon>Chelicerata</taxon>
        <taxon>Arachnida</taxon>
        <taxon>Acari</taxon>
        <taxon>Parasitiformes</taxon>
        <taxon>Ixodida</taxon>
        <taxon>Ixodoidea</taxon>
        <taxon>Ixodidae</taxon>
        <taxon>Amblyomminae</taxon>
        <taxon>Amblyomma</taxon>
    </lineage>
</organism>
<dbReference type="Proteomes" id="UP001321473">
    <property type="component" value="Unassembled WGS sequence"/>
</dbReference>
<feature type="non-terminal residue" evidence="1">
    <location>
        <position position="397"/>
    </location>
</feature>
<protein>
    <submittedName>
        <fullName evidence="1">Uncharacterized protein</fullName>
    </submittedName>
</protein>
<gene>
    <name evidence="1" type="ORF">V5799_014601</name>
</gene>
<sequence length="397" mass="44426">MVYDALLWDALGDNKHIQSVTLLDFTHNRDDFKPFFSVIPSLKNLRHLQNATDAEFRKADLRALESTLEKTNALESLHIPGLWNYDMDSTDLLTAIAGYASLRELALNFSFLERTFEDSSDDFSAHLKNSGALTMLSLDGDCDFRDACGKRVLRALRDNESILNLKLEDILLDNDELDLMAGVFAKNTVLRSFQIHSVCNFSLIRCRSFVDIWADFKYNAPQLMKLTTEVSAVNHVTSLTLSISPHPGDVDPLSPIASLIGAKATLKTLRLFVTATDKAGNYTNVSWTAIIESLSRNQSISKLRIGLHIVKAEGIEKLGDVIRLSDNIRRLGVIVEDPVVDFFPKRFSRGIFSNYTLVSVEFLDHSDPNTFAVLDTARRNSGLVARASRLRMGPQLE</sequence>